<reference evidence="3" key="1">
    <citation type="journal article" date="2014" name="Genome Announc.">
        <title>Draft genome sequence of Colletotrichum sublineola, a destructive pathogen of cultivated sorghum.</title>
        <authorList>
            <person name="Baroncelli R."/>
            <person name="Sanz-Martin J.M."/>
            <person name="Rech G.E."/>
            <person name="Sukno S.A."/>
            <person name="Thon M.R."/>
        </authorList>
    </citation>
    <scope>NUCLEOTIDE SEQUENCE [LARGE SCALE GENOMIC DNA]</scope>
    <source>
        <strain evidence="3">TX430BB</strain>
    </source>
</reference>
<name>A0A066WV52_COLSU</name>
<sequence length="218" mass="22660">MFRLGLLPIPHRLIVPICLGTNPATGTTRSMRPPPLGTAALRRITAITQDPGGTSQCRVFPLGDDIRVGEGLEHADGSSTGPTSSLPLSLSIQCVVVPVARPSPSLCRAAAAPRTDGPRRDPDDHTRMSGGEGEGEEFGHALFKTNSGARLACHLAWSMQKQLSGDLMAEFASLTQCGSTAAPQGASDGEVASAETAGPPPASDLVAALGYSVRCWHR</sequence>
<comment type="caution">
    <text evidence="2">The sequence shown here is derived from an EMBL/GenBank/DDBJ whole genome shotgun (WGS) entry which is preliminary data.</text>
</comment>
<feature type="region of interest" description="Disordered" evidence="1">
    <location>
        <begin position="179"/>
        <end position="203"/>
    </location>
</feature>
<protein>
    <submittedName>
        <fullName evidence="2">Uncharacterized protein</fullName>
    </submittedName>
</protein>
<feature type="compositionally biased region" description="Basic and acidic residues" evidence="1">
    <location>
        <begin position="116"/>
        <end position="127"/>
    </location>
</feature>
<evidence type="ECO:0000256" key="1">
    <source>
        <dbReference type="SAM" id="MobiDB-lite"/>
    </source>
</evidence>
<accession>A0A066WV52</accession>
<feature type="region of interest" description="Disordered" evidence="1">
    <location>
        <begin position="107"/>
        <end position="136"/>
    </location>
</feature>
<dbReference type="Proteomes" id="UP000027238">
    <property type="component" value="Unassembled WGS sequence"/>
</dbReference>
<proteinExistence type="predicted"/>
<dbReference type="HOGENOM" id="CLU_1266811_0_0_1"/>
<dbReference type="EMBL" id="JMSE01001475">
    <property type="protein sequence ID" value="KDN60753.1"/>
    <property type="molecule type" value="Genomic_DNA"/>
</dbReference>
<dbReference type="AlphaFoldDB" id="A0A066WV52"/>
<evidence type="ECO:0000313" key="2">
    <source>
        <dbReference type="EMBL" id="KDN60753.1"/>
    </source>
</evidence>
<evidence type="ECO:0000313" key="3">
    <source>
        <dbReference type="Proteomes" id="UP000027238"/>
    </source>
</evidence>
<gene>
    <name evidence="2" type="ORF">CSUB01_10966</name>
</gene>
<organism evidence="2 3">
    <name type="scientific">Colletotrichum sublineola</name>
    <name type="common">Sorghum anthracnose fungus</name>
    <dbReference type="NCBI Taxonomy" id="1173701"/>
    <lineage>
        <taxon>Eukaryota</taxon>
        <taxon>Fungi</taxon>
        <taxon>Dikarya</taxon>
        <taxon>Ascomycota</taxon>
        <taxon>Pezizomycotina</taxon>
        <taxon>Sordariomycetes</taxon>
        <taxon>Hypocreomycetidae</taxon>
        <taxon>Glomerellales</taxon>
        <taxon>Glomerellaceae</taxon>
        <taxon>Colletotrichum</taxon>
        <taxon>Colletotrichum graminicola species complex</taxon>
    </lineage>
</organism>
<keyword evidence="3" id="KW-1185">Reference proteome</keyword>